<dbReference type="Proteomes" id="UP001589700">
    <property type="component" value="Unassembled WGS sequence"/>
</dbReference>
<keyword evidence="2" id="KW-0472">Membrane</keyword>
<keyword evidence="2" id="KW-1133">Transmembrane helix</keyword>
<evidence type="ECO:0000256" key="2">
    <source>
        <dbReference type="SAM" id="Phobius"/>
    </source>
</evidence>
<feature type="transmembrane region" description="Helical" evidence="2">
    <location>
        <begin position="67"/>
        <end position="94"/>
    </location>
</feature>
<organism evidence="3 4">
    <name type="scientific">Dietzia aerolata</name>
    <dbReference type="NCBI Taxonomy" id="595984"/>
    <lineage>
        <taxon>Bacteria</taxon>
        <taxon>Bacillati</taxon>
        <taxon>Actinomycetota</taxon>
        <taxon>Actinomycetes</taxon>
        <taxon>Mycobacteriales</taxon>
        <taxon>Dietziaceae</taxon>
        <taxon>Dietzia</taxon>
    </lineage>
</organism>
<proteinExistence type="predicted"/>
<feature type="transmembrane region" description="Helical" evidence="2">
    <location>
        <begin position="101"/>
        <end position="120"/>
    </location>
</feature>
<evidence type="ECO:0000313" key="3">
    <source>
        <dbReference type="EMBL" id="MFB9260292.1"/>
    </source>
</evidence>
<feature type="compositionally biased region" description="Low complexity" evidence="1">
    <location>
        <begin position="268"/>
        <end position="280"/>
    </location>
</feature>
<accession>A0ABV5JRC7</accession>
<keyword evidence="4" id="KW-1185">Reference proteome</keyword>
<name>A0ABV5JRC7_9ACTN</name>
<feature type="transmembrane region" description="Helical" evidence="2">
    <location>
        <begin position="132"/>
        <end position="154"/>
    </location>
</feature>
<sequence>MSDQQFAPPPAPAGPPAVRGFKPDIMGTALLLVIYCVGQTLVAWIFMDADTLAEQAQGLSFLSDSSAYRFVLLIMNLAYDGVAAIGFIVCILIFGVRGRKLVSVAPLVLLLAPILFELLVNVAEWLPGSSMLAISVLWGLTSGVAYGVALAAWAYGFGRSIAGVILAGCLGAVALTAFRFVAAEWMSQLLVEMPGIDRGFAAMVVVDIVGYALVMVGVIALSCVVGPGLARAPIATGPNYSPNSAPFPGQYPGQSGPQYPHGAQAGFGQPQYGQSQYGQPPAAPPRYEAGGPESGQSWESGDGGQGESGGAST</sequence>
<feature type="transmembrane region" description="Helical" evidence="2">
    <location>
        <begin position="161"/>
        <end position="180"/>
    </location>
</feature>
<feature type="region of interest" description="Disordered" evidence="1">
    <location>
        <begin position="243"/>
        <end position="313"/>
    </location>
</feature>
<comment type="caution">
    <text evidence="3">The sequence shown here is derived from an EMBL/GenBank/DDBJ whole genome shotgun (WGS) entry which is preliminary data.</text>
</comment>
<feature type="compositionally biased region" description="Gly residues" evidence="1">
    <location>
        <begin position="301"/>
        <end position="313"/>
    </location>
</feature>
<dbReference type="EMBL" id="JBHMDY010000005">
    <property type="protein sequence ID" value="MFB9260292.1"/>
    <property type="molecule type" value="Genomic_DNA"/>
</dbReference>
<reference evidence="3 4" key="1">
    <citation type="submission" date="2024-09" db="EMBL/GenBank/DDBJ databases">
        <authorList>
            <person name="Sun Q."/>
            <person name="Mori K."/>
        </authorList>
    </citation>
    <scope>NUCLEOTIDE SEQUENCE [LARGE SCALE GENOMIC DNA]</scope>
    <source>
        <strain evidence="3 4">CCM 7659</strain>
    </source>
</reference>
<dbReference type="RefSeq" id="WP_182633214.1">
    <property type="nucleotide sequence ID" value="NZ_JAALDM010000249.1"/>
</dbReference>
<feature type="transmembrane region" description="Helical" evidence="2">
    <location>
        <begin position="29"/>
        <end position="47"/>
    </location>
</feature>
<keyword evidence="2" id="KW-0812">Transmembrane</keyword>
<feature type="transmembrane region" description="Helical" evidence="2">
    <location>
        <begin position="200"/>
        <end position="225"/>
    </location>
</feature>
<protein>
    <submittedName>
        <fullName evidence="3">Uncharacterized protein</fullName>
    </submittedName>
</protein>
<evidence type="ECO:0000256" key="1">
    <source>
        <dbReference type="SAM" id="MobiDB-lite"/>
    </source>
</evidence>
<gene>
    <name evidence="3" type="ORF">ACFFVD_10810</name>
</gene>
<evidence type="ECO:0000313" key="4">
    <source>
        <dbReference type="Proteomes" id="UP001589700"/>
    </source>
</evidence>